<evidence type="ECO:0000313" key="4">
    <source>
        <dbReference type="Proteomes" id="UP000507470"/>
    </source>
</evidence>
<evidence type="ECO:0000256" key="1">
    <source>
        <dbReference type="ARBA" id="ARBA00007148"/>
    </source>
</evidence>
<accession>A0A6J8BEX5</accession>
<dbReference type="OrthoDB" id="116883at2759"/>
<dbReference type="GO" id="GO:0016020">
    <property type="term" value="C:membrane"/>
    <property type="evidence" value="ECO:0007669"/>
    <property type="project" value="TreeGrafter"/>
</dbReference>
<dbReference type="SUPFAM" id="SSF110004">
    <property type="entry name" value="Glycolipid transfer protein, GLTP"/>
    <property type="match status" value="1"/>
</dbReference>
<organism evidence="3 4">
    <name type="scientific">Mytilus coruscus</name>
    <name type="common">Sea mussel</name>
    <dbReference type="NCBI Taxonomy" id="42192"/>
    <lineage>
        <taxon>Eukaryota</taxon>
        <taxon>Metazoa</taxon>
        <taxon>Spiralia</taxon>
        <taxon>Lophotrochozoa</taxon>
        <taxon>Mollusca</taxon>
        <taxon>Bivalvia</taxon>
        <taxon>Autobranchia</taxon>
        <taxon>Pteriomorphia</taxon>
        <taxon>Mytilida</taxon>
        <taxon>Mytiloidea</taxon>
        <taxon>Mytilidae</taxon>
        <taxon>Mytilinae</taxon>
        <taxon>Mytilus</taxon>
    </lineage>
</organism>
<dbReference type="PANTHER" id="PTHR10219:SF43">
    <property type="entry name" value="GLYCOLIPID TRANSFER PROTEIN DOMAIN-CONTAINING PROTEIN"/>
    <property type="match status" value="1"/>
</dbReference>
<reference evidence="3 4" key="1">
    <citation type="submission" date="2020-06" db="EMBL/GenBank/DDBJ databases">
        <authorList>
            <person name="Li R."/>
            <person name="Bekaert M."/>
        </authorList>
    </citation>
    <scope>NUCLEOTIDE SEQUENCE [LARGE SCALE GENOMIC DNA]</scope>
    <source>
        <strain evidence="4">wild</strain>
    </source>
</reference>
<dbReference type="AlphaFoldDB" id="A0A6J8BEX5"/>
<dbReference type="EMBL" id="CACVKT020003176">
    <property type="protein sequence ID" value="CAC5382213.1"/>
    <property type="molecule type" value="Genomic_DNA"/>
</dbReference>
<dbReference type="FunFam" id="1.10.3520.10:FF:000002">
    <property type="entry name" value="Ceramide-1-phosphate transfer protein"/>
    <property type="match status" value="1"/>
</dbReference>
<dbReference type="InterPro" id="IPR036497">
    <property type="entry name" value="GLTP_sf"/>
</dbReference>
<protein>
    <recommendedName>
        <fullName evidence="2">Glycolipid transfer protein domain-containing protein</fullName>
    </recommendedName>
</protein>
<evidence type="ECO:0000259" key="2">
    <source>
        <dbReference type="Pfam" id="PF08718"/>
    </source>
</evidence>
<dbReference type="Proteomes" id="UP000507470">
    <property type="component" value="Unassembled WGS sequence"/>
</dbReference>
<dbReference type="GO" id="GO:0005829">
    <property type="term" value="C:cytosol"/>
    <property type="evidence" value="ECO:0007669"/>
    <property type="project" value="TreeGrafter"/>
</dbReference>
<dbReference type="GO" id="GO:0032691">
    <property type="term" value="P:negative regulation of interleukin-1 beta production"/>
    <property type="evidence" value="ECO:0007669"/>
    <property type="project" value="UniProtKB-ARBA"/>
</dbReference>
<dbReference type="GO" id="GO:1902388">
    <property type="term" value="F:ceramide 1-phosphate transfer activity"/>
    <property type="evidence" value="ECO:0007669"/>
    <property type="project" value="TreeGrafter"/>
</dbReference>
<proteinExistence type="inferred from homology"/>
<sequence length="209" mass="24235">MASHDSFDIERLNKLFHSCIKDDDTIDMDEYVNAYEELSKLFHILGSVFSFVNSDVVEKVGILRDYRKSPEASDYETIEKMIKYEVANKITDNKKKASGSRTLLRLHRALEFTSRLMHDVKVADEHDKMSHITKEAYDATLSKHHPWLIRKGVHVAVYTLPTRKHFIEKLKAKDPVQGLEYLGKTADIQQRIFNVTEAIYTREDLHGLP</sequence>
<dbReference type="PANTHER" id="PTHR10219">
    <property type="entry name" value="GLYCOLIPID TRANSFER PROTEIN-RELATED"/>
    <property type="match status" value="1"/>
</dbReference>
<comment type="similarity">
    <text evidence="1">Belongs to the GLTP family.</text>
</comment>
<evidence type="ECO:0000313" key="3">
    <source>
        <dbReference type="EMBL" id="CAC5382213.1"/>
    </source>
</evidence>
<keyword evidence="4" id="KW-1185">Reference proteome</keyword>
<gene>
    <name evidence="3" type="ORF">MCOR_18062</name>
</gene>
<dbReference type="Pfam" id="PF08718">
    <property type="entry name" value="GLTP"/>
    <property type="match status" value="1"/>
</dbReference>
<dbReference type="GO" id="GO:1902387">
    <property type="term" value="F:ceramide 1-phosphate binding"/>
    <property type="evidence" value="ECO:0007669"/>
    <property type="project" value="TreeGrafter"/>
</dbReference>
<feature type="domain" description="Glycolipid transfer protein" evidence="2">
    <location>
        <begin position="26"/>
        <end position="171"/>
    </location>
</feature>
<dbReference type="InterPro" id="IPR014830">
    <property type="entry name" value="Glycolipid_transfer_prot_dom"/>
</dbReference>
<dbReference type="Gene3D" id="1.10.3520.10">
    <property type="entry name" value="Glycolipid transfer protein"/>
    <property type="match status" value="1"/>
</dbReference>
<name>A0A6J8BEX5_MYTCO</name>